<accession>A0A8S9ZPG5</accession>
<evidence type="ECO:0000313" key="2">
    <source>
        <dbReference type="EMBL" id="KAF7635310.1"/>
    </source>
</evidence>
<dbReference type="PROSITE" id="PS51257">
    <property type="entry name" value="PROKAR_LIPOPROTEIN"/>
    <property type="match status" value="1"/>
</dbReference>
<dbReference type="GO" id="GO:0070221">
    <property type="term" value="P:sulfide oxidation, using sulfide:quinone oxidoreductase"/>
    <property type="evidence" value="ECO:0007669"/>
    <property type="project" value="TreeGrafter"/>
</dbReference>
<name>A0A8S9ZPG5_9BILA</name>
<comment type="caution">
    <text evidence="2">The sequence shown here is derived from an EMBL/GenBank/DDBJ whole genome shotgun (WGS) entry which is preliminary data.</text>
</comment>
<dbReference type="Proteomes" id="UP000605970">
    <property type="component" value="Unassembled WGS sequence"/>
</dbReference>
<feature type="chain" id="PRO_5035944456" evidence="1">
    <location>
        <begin position="20"/>
        <end position="352"/>
    </location>
</feature>
<reference evidence="2" key="1">
    <citation type="journal article" date="2020" name="Ecol. Evol.">
        <title>Genome structure and content of the rice root-knot nematode (Meloidogyne graminicola).</title>
        <authorList>
            <person name="Phan N.T."/>
            <person name="Danchin E.G.J."/>
            <person name="Klopp C."/>
            <person name="Perfus-Barbeoch L."/>
            <person name="Kozlowski D.K."/>
            <person name="Koutsovoulos G.D."/>
            <person name="Lopez-Roques C."/>
            <person name="Bouchez O."/>
            <person name="Zahm M."/>
            <person name="Besnard G."/>
            <person name="Bellafiore S."/>
        </authorList>
    </citation>
    <scope>NUCLEOTIDE SEQUENCE</scope>
    <source>
        <strain evidence="2">VN-18</strain>
    </source>
</reference>
<keyword evidence="1" id="KW-0732">Signal</keyword>
<dbReference type="GO" id="GO:0070224">
    <property type="term" value="F:sulfide:quinone oxidoreductase activity"/>
    <property type="evidence" value="ECO:0007669"/>
    <property type="project" value="TreeGrafter"/>
</dbReference>
<protein>
    <submittedName>
        <fullName evidence="2">Pyr_redox_2 domain-containing protein</fullName>
    </submittedName>
</protein>
<dbReference type="GO" id="GO:0005739">
    <property type="term" value="C:mitochondrion"/>
    <property type="evidence" value="ECO:0007669"/>
    <property type="project" value="TreeGrafter"/>
</dbReference>
<evidence type="ECO:0000256" key="1">
    <source>
        <dbReference type="SAM" id="SignalP"/>
    </source>
</evidence>
<dbReference type="InterPro" id="IPR036188">
    <property type="entry name" value="FAD/NAD-bd_sf"/>
</dbReference>
<dbReference type="OrthoDB" id="288203at2759"/>
<dbReference type="SUPFAM" id="SSF51905">
    <property type="entry name" value="FAD/NAD(P)-binding domain"/>
    <property type="match status" value="2"/>
</dbReference>
<dbReference type="AlphaFoldDB" id="A0A8S9ZPG5"/>
<sequence>MKFSALLAIEHFRLIVVGGGTGGCAVASKFSRLSHFKQKKQIAVIEPNIRHFYQPGFTLAAAGLINPIKLVKNENTLLPKMVEWINNSVETFSPAENIIATGMELRFDLIEGLPNGEKSVLEAPGICSIYFPDGAAKTLAEIRAFSRGQNAIFSFPNTPIKCGGAPQKFMFRERGVRNVEADRKIATFQKLDENGQVINGNDVEFKYNLLHIGAPCSPVSVLRNYAKQKENKLTDIQGFVKVNPKTLQSEEYKNIFAIASQLKVLTFNLRAQIEGKNSTISYDGYSSCPLLTDRKRVILAEFNTDGPSETFPFDQSKPRRISYLLKRYLMPPLYWHLLIRGYWLGPEKNKII</sequence>
<gene>
    <name evidence="2" type="ORF">Mgra_00005278</name>
</gene>
<proteinExistence type="predicted"/>
<evidence type="ECO:0000313" key="3">
    <source>
        <dbReference type="Proteomes" id="UP000605970"/>
    </source>
</evidence>
<dbReference type="Gene3D" id="3.50.50.100">
    <property type="match status" value="2"/>
</dbReference>
<dbReference type="GO" id="GO:0071949">
    <property type="term" value="F:FAD binding"/>
    <property type="evidence" value="ECO:0007669"/>
    <property type="project" value="TreeGrafter"/>
</dbReference>
<feature type="signal peptide" evidence="1">
    <location>
        <begin position="1"/>
        <end position="19"/>
    </location>
</feature>
<dbReference type="InterPro" id="IPR015904">
    <property type="entry name" value="Sulphide_quinone_reductase"/>
</dbReference>
<keyword evidence="3" id="KW-1185">Reference proteome</keyword>
<dbReference type="EMBL" id="JABEBT010000044">
    <property type="protein sequence ID" value="KAF7635310.1"/>
    <property type="molecule type" value="Genomic_DNA"/>
</dbReference>
<dbReference type="PANTHER" id="PTHR10632:SF2">
    <property type="entry name" value="SULFIDE:QUINONE OXIDOREDUCTASE, MITOCHONDRIAL"/>
    <property type="match status" value="1"/>
</dbReference>
<dbReference type="PANTHER" id="PTHR10632">
    <property type="entry name" value="SULFIDE:QUINONE OXIDOREDUCTASE"/>
    <property type="match status" value="1"/>
</dbReference>
<organism evidence="2 3">
    <name type="scientific">Meloidogyne graminicola</name>
    <dbReference type="NCBI Taxonomy" id="189291"/>
    <lineage>
        <taxon>Eukaryota</taxon>
        <taxon>Metazoa</taxon>
        <taxon>Ecdysozoa</taxon>
        <taxon>Nematoda</taxon>
        <taxon>Chromadorea</taxon>
        <taxon>Rhabditida</taxon>
        <taxon>Tylenchina</taxon>
        <taxon>Tylenchomorpha</taxon>
        <taxon>Tylenchoidea</taxon>
        <taxon>Meloidogynidae</taxon>
        <taxon>Meloidogyninae</taxon>
        <taxon>Meloidogyne</taxon>
    </lineage>
</organism>